<dbReference type="InterPro" id="IPR027267">
    <property type="entry name" value="AH/BAR_dom_sf"/>
</dbReference>
<dbReference type="SUPFAM" id="SSF103657">
    <property type="entry name" value="BAR/IMD domain-like"/>
    <property type="match status" value="1"/>
</dbReference>
<organism evidence="4 5">
    <name type="scientific">Dictyostelium discoideum</name>
    <name type="common">Social amoeba</name>
    <dbReference type="NCBI Taxonomy" id="44689"/>
    <lineage>
        <taxon>Eukaryota</taxon>
        <taxon>Amoebozoa</taxon>
        <taxon>Evosea</taxon>
        <taxon>Eumycetozoa</taxon>
        <taxon>Dictyostelia</taxon>
        <taxon>Dictyosteliales</taxon>
        <taxon>Dictyosteliaceae</taxon>
        <taxon>Dictyostelium</taxon>
    </lineage>
</organism>
<dbReference type="InterPro" id="IPR008936">
    <property type="entry name" value="Rho_GTPase_activation_prot"/>
</dbReference>
<dbReference type="dictyBase" id="DDB_G0277675"/>
<dbReference type="Reactome" id="R-DDI-5658442">
    <property type="pathway name" value="Regulation of RAS by GAPs"/>
</dbReference>
<dbReference type="CDD" id="cd04519">
    <property type="entry name" value="RasGAP"/>
    <property type="match status" value="1"/>
</dbReference>
<name>Q86JJ7_DICDI</name>
<protein>
    <submittedName>
        <fullName evidence="4">RasGTPase-activating protein</fullName>
    </submittedName>
</protein>
<dbReference type="InterPro" id="IPR004148">
    <property type="entry name" value="BAR_dom"/>
</dbReference>
<accession>Q54ZB1</accession>
<comment type="caution">
    <text evidence="4">The sequence shown here is derived from an EMBL/GenBank/DDBJ whole genome shotgun (WGS) entry which is preliminary data.</text>
</comment>
<feature type="region of interest" description="Disordered" evidence="2">
    <location>
        <begin position="13"/>
        <end position="48"/>
    </location>
</feature>
<dbReference type="Proteomes" id="UP000002195">
    <property type="component" value="Unassembled WGS sequence"/>
</dbReference>
<feature type="compositionally biased region" description="Low complexity" evidence="2">
    <location>
        <begin position="654"/>
        <end position="687"/>
    </location>
</feature>
<dbReference type="SUPFAM" id="SSF48350">
    <property type="entry name" value="GTPase activation domain, GAP"/>
    <property type="match status" value="1"/>
</dbReference>
<dbReference type="STRING" id="44689.Q86JJ7"/>
<dbReference type="RefSeq" id="XP_642526.1">
    <property type="nucleotide sequence ID" value="XM_637434.1"/>
</dbReference>
<dbReference type="GeneID" id="8621152"/>
<dbReference type="CDD" id="cd07307">
    <property type="entry name" value="BAR"/>
    <property type="match status" value="1"/>
</dbReference>
<evidence type="ECO:0000256" key="1">
    <source>
        <dbReference type="SAM" id="Coils"/>
    </source>
</evidence>
<feature type="coiled-coil region" evidence="1">
    <location>
        <begin position="192"/>
        <end position="247"/>
    </location>
</feature>
<dbReference type="SMR" id="Q86JJ7"/>
<feature type="region of interest" description="Disordered" evidence="2">
    <location>
        <begin position="643"/>
        <end position="703"/>
    </location>
</feature>
<proteinExistence type="predicted"/>
<feature type="compositionally biased region" description="Polar residues" evidence="2">
    <location>
        <begin position="688"/>
        <end position="703"/>
    </location>
</feature>
<dbReference type="Gene3D" id="1.10.506.10">
    <property type="entry name" value="GTPase Activation - p120gap, domain 1"/>
    <property type="match status" value="1"/>
</dbReference>
<dbReference type="PROSITE" id="PS50018">
    <property type="entry name" value="RAS_GTPASE_ACTIV_2"/>
    <property type="match status" value="1"/>
</dbReference>
<keyword evidence="5" id="KW-1185">Reference proteome</keyword>
<dbReference type="KEGG" id="ddi:DDB_G0277675"/>
<dbReference type="GO" id="GO:1902531">
    <property type="term" value="P:regulation of intracellular signal transduction"/>
    <property type="evidence" value="ECO:0000318"/>
    <property type="project" value="GO_Central"/>
</dbReference>
<dbReference type="EMBL" id="AAFI02000021">
    <property type="protein sequence ID" value="EAL68595.1"/>
    <property type="molecule type" value="Genomic_DNA"/>
</dbReference>
<evidence type="ECO:0000313" key="5">
    <source>
        <dbReference type="Proteomes" id="UP000002195"/>
    </source>
</evidence>
<dbReference type="AlphaFoldDB" id="Q86JJ7"/>
<evidence type="ECO:0000256" key="2">
    <source>
        <dbReference type="SAM" id="MobiDB-lite"/>
    </source>
</evidence>
<evidence type="ECO:0000259" key="3">
    <source>
        <dbReference type="PROSITE" id="PS50018"/>
    </source>
</evidence>
<dbReference type="eggNOG" id="ENOG502R6XP">
    <property type="taxonomic scope" value="Eukaryota"/>
</dbReference>
<evidence type="ECO:0000313" key="4">
    <source>
        <dbReference type="EMBL" id="EAL68595.1"/>
    </source>
</evidence>
<dbReference type="PaxDb" id="44689-DDB0233770"/>
<dbReference type="OMA" id="PPPIHFI"/>
<dbReference type="InterPro" id="IPR001936">
    <property type="entry name" value="RasGAP_dom"/>
</dbReference>
<dbReference type="HOGENOM" id="CLU_392540_0_0_1"/>
<sequence length="703" mass="79730">MSKFTNLLRKSSSMNMTGGTAGDRSSVYIDTSGNGNSGGSSPDTSIINTPFGEAINEKVIEPSEIKLSEKNLNDIKVLLNDIIKSCKNYYDRGEQFAKTQVKWSQSFSKDYEKSTTHSSSAQQVYQQQQQAAAANGNGETSTSDSNLGFIRALEQFTSSITKTSGFESEWINSVMEGLIKPIQILIGAIDEKKQYRKKFDKAVQEYENIISKIKHQQTQKKIDILKIYNYEKEKSKLKQNYENVKNEYIYYLTDTENRMHTEFLDLLVLHYESMQLLNGNAYAEYAGIKTYIDSLRTWCLNEQDYFQKESIERDARRVLELQKEEDLKHQPIIDLLVSPPFYLWKLLSEIRKNELFPPPPPPNTPIVVPPPPIHFIPNLVRIFEARGQLSELLIMMVQSDLPNISMTGTFLPYDIVSCEFIEEIANLPSSTPYLKYLFDQSITNIINYHDNYRINTQQGITNLIAEFEYVLNIFQGSCEYLPPPFKKASIEIQNGLNKLSPGSKSPPIGCLLFSRVFAPVVARPHQHQLFHVIPSDQALEVLAFLSTMFVNFGTNQSFMASILGSQQLNESMDAWKPVITTFFDQVKQSDLTEWDSSITLNEVYQQDIPVIQSFIKRHYLHISGSYLSRDREQLSVFTHALGSLEADDPPPTEKQSNNNNNSSKHSSSSSTPTQHPSSPALSPHSSLQNLNISANSGDENIEQ</sequence>
<keyword evidence="1" id="KW-0175">Coiled coil</keyword>
<dbReference type="Gene3D" id="1.20.1270.60">
    <property type="entry name" value="Arfaptin homology (AH) domain/BAR domain"/>
    <property type="match status" value="1"/>
</dbReference>
<gene>
    <name evidence="4" type="ORF">DDB_G0277675</name>
</gene>
<dbReference type="GO" id="GO:0005096">
    <property type="term" value="F:GTPase activator activity"/>
    <property type="evidence" value="ECO:0000318"/>
    <property type="project" value="GO_Central"/>
</dbReference>
<dbReference type="FunCoup" id="Q86JJ7">
    <property type="interactions" value="435"/>
</dbReference>
<reference evidence="4 5" key="1">
    <citation type="journal article" date="2005" name="Nature">
        <title>The genome of the social amoeba Dictyostelium discoideum.</title>
        <authorList>
            <consortium name="The Dictyostelium discoideum Sequencing Consortium"/>
            <person name="Eichinger L."/>
            <person name="Pachebat J.A."/>
            <person name="Glockner G."/>
            <person name="Rajandream M.A."/>
            <person name="Sucgang R."/>
            <person name="Berriman M."/>
            <person name="Song J."/>
            <person name="Olsen R."/>
            <person name="Szafranski K."/>
            <person name="Xu Q."/>
            <person name="Tunggal B."/>
            <person name="Kummerfeld S."/>
            <person name="Madera M."/>
            <person name="Konfortov B.A."/>
            <person name="Rivero F."/>
            <person name="Bankier A.T."/>
            <person name="Lehmann R."/>
            <person name="Hamlin N."/>
            <person name="Davies R."/>
            <person name="Gaudet P."/>
            <person name="Fey P."/>
            <person name="Pilcher K."/>
            <person name="Chen G."/>
            <person name="Saunders D."/>
            <person name="Sodergren E."/>
            <person name="Davis P."/>
            <person name="Kerhornou A."/>
            <person name="Nie X."/>
            <person name="Hall N."/>
            <person name="Anjard C."/>
            <person name="Hemphill L."/>
            <person name="Bason N."/>
            <person name="Farbrother P."/>
            <person name="Desany B."/>
            <person name="Just E."/>
            <person name="Morio T."/>
            <person name="Rost R."/>
            <person name="Churcher C."/>
            <person name="Cooper J."/>
            <person name="Haydock S."/>
            <person name="van Driessche N."/>
            <person name="Cronin A."/>
            <person name="Goodhead I."/>
            <person name="Muzny D."/>
            <person name="Mourier T."/>
            <person name="Pain A."/>
            <person name="Lu M."/>
            <person name="Harper D."/>
            <person name="Lindsay R."/>
            <person name="Hauser H."/>
            <person name="James K."/>
            <person name="Quiles M."/>
            <person name="Madan Babu M."/>
            <person name="Saito T."/>
            <person name="Buchrieser C."/>
            <person name="Wardroper A."/>
            <person name="Felder M."/>
            <person name="Thangavelu M."/>
            <person name="Johnson D."/>
            <person name="Knights A."/>
            <person name="Loulseged H."/>
            <person name="Mungall K."/>
            <person name="Oliver K."/>
            <person name="Price C."/>
            <person name="Quail M.A."/>
            <person name="Urushihara H."/>
            <person name="Hernandez J."/>
            <person name="Rabbinowitsch E."/>
            <person name="Steffen D."/>
            <person name="Sanders M."/>
            <person name="Ma J."/>
            <person name="Kohara Y."/>
            <person name="Sharp S."/>
            <person name="Simmonds M."/>
            <person name="Spiegler S."/>
            <person name="Tivey A."/>
            <person name="Sugano S."/>
            <person name="White B."/>
            <person name="Walker D."/>
            <person name="Woodward J."/>
            <person name="Winckler T."/>
            <person name="Tanaka Y."/>
            <person name="Shaulsky G."/>
            <person name="Schleicher M."/>
            <person name="Weinstock G."/>
            <person name="Rosenthal A."/>
            <person name="Cox E.C."/>
            <person name="Chisholm R.L."/>
            <person name="Gibbs R."/>
            <person name="Loomis W.F."/>
            <person name="Platzer M."/>
            <person name="Kay R.R."/>
            <person name="Williams J."/>
            <person name="Dear P.H."/>
            <person name="Noegel A.A."/>
            <person name="Barrell B."/>
            <person name="Kuspa A."/>
        </authorList>
    </citation>
    <scope>NUCLEOTIDE SEQUENCE [LARGE SCALE GENOMIC DNA]</scope>
    <source>
        <strain evidence="4 5">AX4</strain>
    </source>
</reference>
<accession>Q86JJ7</accession>
<dbReference type="InParanoid" id="Q86JJ7"/>
<dbReference type="GO" id="GO:0005737">
    <property type="term" value="C:cytoplasm"/>
    <property type="evidence" value="ECO:0007669"/>
    <property type="project" value="InterPro"/>
</dbReference>
<feature type="domain" description="Ras-GAP" evidence="3">
    <location>
        <begin position="371"/>
        <end position="554"/>
    </location>
</feature>
<dbReference type="VEuPathDB" id="AmoebaDB:DDB_G0277675"/>
<dbReference type="Pfam" id="PF16746">
    <property type="entry name" value="BAR_3"/>
    <property type="match status" value="1"/>
</dbReference>